<keyword evidence="3 7" id="KW-0812">Transmembrane</keyword>
<keyword evidence="5 7" id="KW-0472">Membrane</keyword>
<dbReference type="PANTHER" id="PTHR20855:SF52">
    <property type="entry name" value="ADIPONECTIN RECEPTOR PROTEIN"/>
    <property type="match status" value="1"/>
</dbReference>
<evidence type="ECO:0000256" key="3">
    <source>
        <dbReference type="ARBA" id="ARBA00022692"/>
    </source>
</evidence>
<protein>
    <submittedName>
        <fullName evidence="8">Adiponectin receptor protein</fullName>
    </submittedName>
</protein>
<keyword evidence="8" id="KW-0675">Receptor</keyword>
<dbReference type="AlphaFoldDB" id="A0AA35WHJ7"/>
<feature type="transmembrane region" description="Helical" evidence="7">
    <location>
        <begin position="195"/>
        <end position="215"/>
    </location>
</feature>
<dbReference type="PANTHER" id="PTHR20855">
    <property type="entry name" value="ADIPOR/PROGESTIN RECEPTOR-RELATED"/>
    <property type="match status" value="1"/>
</dbReference>
<feature type="transmembrane region" description="Helical" evidence="7">
    <location>
        <begin position="83"/>
        <end position="105"/>
    </location>
</feature>
<name>A0AA35WHJ7_GEOBA</name>
<evidence type="ECO:0000313" key="9">
    <source>
        <dbReference type="Proteomes" id="UP001174909"/>
    </source>
</evidence>
<feature type="transmembrane region" description="Helical" evidence="7">
    <location>
        <begin position="266"/>
        <end position="284"/>
    </location>
</feature>
<evidence type="ECO:0000256" key="6">
    <source>
        <dbReference type="PIRSR" id="PIRSR604254-1"/>
    </source>
</evidence>
<evidence type="ECO:0000256" key="7">
    <source>
        <dbReference type="SAM" id="Phobius"/>
    </source>
</evidence>
<organism evidence="8 9">
    <name type="scientific">Geodia barretti</name>
    <name type="common">Barrett's horny sponge</name>
    <dbReference type="NCBI Taxonomy" id="519541"/>
    <lineage>
        <taxon>Eukaryota</taxon>
        <taxon>Metazoa</taxon>
        <taxon>Porifera</taxon>
        <taxon>Demospongiae</taxon>
        <taxon>Heteroscleromorpha</taxon>
        <taxon>Tetractinellida</taxon>
        <taxon>Astrophorina</taxon>
        <taxon>Geodiidae</taxon>
        <taxon>Geodia</taxon>
    </lineage>
</organism>
<evidence type="ECO:0000256" key="4">
    <source>
        <dbReference type="ARBA" id="ARBA00022989"/>
    </source>
</evidence>
<dbReference type="InterPro" id="IPR004254">
    <property type="entry name" value="AdipoR/HlyIII-related"/>
</dbReference>
<keyword evidence="9" id="KW-1185">Reference proteome</keyword>
<dbReference type="GO" id="GO:0038023">
    <property type="term" value="F:signaling receptor activity"/>
    <property type="evidence" value="ECO:0007669"/>
    <property type="project" value="TreeGrafter"/>
</dbReference>
<keyword evidence="6" id="KW-0479">Metal-binding</keyword>
<keyword evidence="4 7" id="KW-1133">Transmembrane helix</keyword>
<keyword evidence="6" id="KW-0862">Zinc</keyword>
<dbReference type="GO" id="GO:0033211">
    <property type="term" value="P:adiponectin-activated signaling pathway"/>
    <property type="evidence" value="ECO:0007669"/>
    <property type="project" value="TreeGrafter"/>
</dbReference>
<feature type="transmembrane region" description="Helical" evidence="7">
    <location>
        <begin position="137"/>
        <end position="157"/>
    </location>
</feature>
<dbReference type="Pfam" id="PF03006">
    <property type="entry name" value="HlyIII"/>
    <property type="match status" value="1"/>
</dbReference>
<reference evidence="8" key="1">
    <citation type="submission" date="2023-03" db="EMBL/GenBank/DDBJ databases">
        <authorList>
            <person name="Steffen K."/>
            <person name="Cardenas P."/>
        </authorList>
    </citation>
    <scope>NUCLEOTIDE SEQUENCE</scope>
</reference>
<accession>A0AA35WHJ7</accession>
<dbReference type="Proteomes" id="UP001174909">
    <property type="component" value="Unassembled WGS sequence"/>
</dbReference>
<evidence type="ECO:0000313" key="8">
    <source>
        <dbReference type="EMBL" id="CAI8017486.1"/>
    </source>
</evidence>
<evidence type="ECO:0000256" key="5">
    <source>
        <dbReference type="ARBA" id="ARBA00023136"/>
    </source>
</evidence>
<feature type="binding site" evidence="6">
    <location>
        <position position="265"/>
    </location>
    <ligand>
        <name>Zn(2+)</name>
        <dbReference type="ChEBI" id="CHEBI:29105"/>
    </ligand>
</feature>
<feature type="transmembrane region" description="Helical" evidence="7">
    <location>
        <begin position="164"/>
        <end position="183"/>
    </location>
</feature>
<dbReference type="EMBL" id="CASHTH010001633">
    <property type="protein sequence ID" value="CAI8017486.1"/>
    <property type="molecule type" value="Genomic_DNA"/>
</dbReference>
<evidence type="ECO:0000256" key="1">
    <source>
        <dbReference type="ARBA" id="ARBA00004141"/>
    </source>
</evidence>
<feature type="transmembrane region" description="Helical" evidence="7">
    <location>
        <begin position="227"/>
        <end position="246"/>
    </location>
</feature>
<comment type="subcellular location">
    <subcellularLocation>
        <location evidence="1">Membrane</location>
        <topology evidence="1">Multi-pass membrane protein</topology>
    </subcellularLocation>
</comment>
<feature type="binding site" evidence="6">
    <location>
        <position position="269"/>
    </location>
    <ligand>
        <name>Zn(2+)</name>
        <dbReference type="ChEBI" id="CHEBI:29105"/>
    </ligand>
</feature>
<dbReference type="GO" id="GO:0005886">
    <property type="term" value="C:plasma membrane"/>
    <property type="evidence" value="ECO:0007669"/>
    <property type="project" value="TreeGrafter"/>
</dbReference>
<comment type="caution">
    <text evidence="8">The sequence shown here is derived from an EMBL/GenBank/DDBJ whole genome shotgun (WGS) entry which is preliminary data.</text>
</comment>
<proteinExistence type="inferred from homology"/>
<sequence length="301" mass="34371">MEGTCFDSTGMKQRRTESRLVNNGDSRFASSLASSLRDWTSQPFTKLPQWLQDNKYLTAEHRPPMHSFLGCFKSMFRMHTETWNIWTHFLGLSFFVALCLGIYVYGDYITFLFEDIEIYQLPQPLVQCLSPLIRLDYSGIAILITGSSIPAYYYGFYCHALTQCVHITILILLFSGCIVISLWKKFGTHEYRPLRFATFLLFGLYGFVPGTHVVLRDGFEDQHTVNAIAGLLLMGGVYILGAGFYVSRFPERLFPGKFNTWASSHQLFHVCVVCAALIHYNTLLGMIKYRMSTESCAAEQL</sequence>
<evidence type="ECO:0000256" key="2">
    <source>
        <dbReference type="ARBA" id="ARBA00007018"/>
    </source>
</evidence>
<dbReference type="GO" id="GO:0046872">
    <property type="term" value="F:metal ion binding"/>
    <property type="evidence" value="ECO:0007669"/>
    <property type="project" value="UniProtKB-KW"/>
</dbReference>
<gene>
    <name evidence="8" type="ORF">GBAR_LOCUS10607</name>
</gene>
<comment type="similarity">
    <text evidence="2">Belongs to the ADIPOR family.</text>
</comment>